<protein>
    <submittedName>
        <fullName evidence="1">Uncharacterized protein</fullName>
    </submittedName>
</protein>
<comment type="caution">
    <text evidence="1">The sequence shown here is derived from an EMBL/GenBank/DDBJ whole genome shotgun (WGS) entry which is preliminary data.</text>
</comment>
<evidence type="ECO:0000313" key="2">
    <source>
        <dbReference type="Proteomes" id="UP001057452"/>
    </source>
</evidence>
<accession>A0ACB9VPX6</accession>
<sequence>MSWKICVLFAGLLWIHPVCTVCTGHGSHGMEDLPATNIAKGGNVTQSSVYGKGVPERAIDGDRSSMYQEDSWTHTNKETKHWWRLDLLKRYKINNVTITNRKPFHKRINGAEIRVGNSLNDNGNANPRCVVISSLAAGSSKTFVCKGMEGQYVNIVIPGEEKVLTLCEVEVTGQPSGNTAPTGKWFINWIETLITANNRKEHPRCIAFLQENTSQAGRCNTTLTPMKDPNLSCTYNYTGEGPCQVRCFEPKEMCKKTRYNEEVCTQIDPNIKDKYIINLTNTIENCFKCDNPEKKPEKNLKWNKTVIEDGGKVGAAQAAEIMNNMASFITSFEGNSAAVSVAEGISGVLVKKPDPEDIEEISFAYNSPNESMNIVENSDVLGKFSRSVSVSKEAFEKAATLNITIPFVALFRFNNLASDELNSTVLDNEVLAVEMGTNIYNLTDNMSIHFRDVSYEGYPSCQSWNGEGSRPNWTDYGCETIQKGNNITCQCSHLTFFAILLAPPNVTISSSDLKNLTTITQVGCGFSLFFLSIVLFMHSLLRGTNASISTRILIYLVIALYLLNLSFLINNFVAKGGNAVGCKIMAAAMHYSMLATFTWFAVQAFHLCLQLHVGGTVVIPHYILKVSIISWALPAVVVTVLLILGKYGEQVIYTDNPEDNVAMCWIMDIYVHYIRNGQVPTNRHSIGVIMGLCCMLGIGWGFAFFAYGVLQIPAYYIFTILNSFQGFFLFIYYYRSSHSGETASGAQGSNSSSSGSTLKSSLDIFENPYSNRLENK</sequence>
<proteinExistence type="predicted"/>
<dbReference type="Proteomes" id="UP001057452">
    <property type="component" value="Chromosome 24"/>
</dbReference>
<keyword evidence="2" id="KW-1185">Reference proteome</keyword>
<organism evidence="1 2">
    <name type="scientific">Chaenocephalus aceratus</name>
    <name type="common">Blackfin icefish</name>
    <name type="synonym">Chaenichthys aceratus</name>
    <dbReference type="NCBI Taxonomy" id="36190"/>
    <lineage>
        <taxon>Eukaryota</taxon>
        <taxon>Metazoa</taxon>
        <taxon>Chordata</taxon>
        <taxon>Craniata</taxon>
        <taxon>Vertebrata</taxon>
        <taxon>Euteleostomi</taxon>
        <taxon>Actinopterygii</taxon>
        <taxon>Neopterygii</taxon>
        <taxon>Teleostei</taxon>
        <taxon>Neoteleostei</taxon>
        <taxon>Acanthomorphata</taxon>
        <taxon>Eupercaria</taxon>
        <taxon>Perciformes</taxon>
        <taxon>Notothenioidei</taxon>
        <taxon>Channichthyidae</taxon>
        <taxon>Chaenocephalus</taxon>
    </lineage>
</organism>
<reference evidence="1" key="1">
    <citation type="submission" date="2022-05" db="EMBL/GenBank/DDBJ databases">
        <title>Chromosome-level genome of Chaenocephalus aceratus.</title>
        <authorList>
            <person name="Park H."/>
        </authorList>
    </citation>
    <scope>NUCLEOTIDE SEQUENCE</scope>
    <source>
        <strain evidence="1">KU_202001</strain>
    </source>
</reference>
<dbReference type="EMBL" id="CM043808">
    <property type="protein sequence ID" value="KAI4801592.1"/>
    <property type="molecule type" value="Genomic_DNA"/>
</dbReference>
<name>A0ACB9VPX6_CHAAC</name>
<gene>
    <name evidence="1" type="ORF">KUCAC02_019477</name>
</gene>
<evidence type="ECO:0000313" key="1">
    <source>
        <dbReference type="EMBL" id="KAI4801592.1"/>
    </source>
</evidence>